<organism evidence="2 3">
    <name type="scientific">Nelumbo nucifera</name>
    <name type="common">Sacred lotus</name>
    <dbReference type="NCBI Taxonomy" id="4432"/>
    <lineage>
        <taxon>Eukaryota</taxon>
        <taxon>Viridiplantae</taxon>
        <taxon>Streptophyta</taxon>
        <taxon>Embryophyta</taxon>
        <taxon>Tracheophyta</taxon>
        <taxon>Spermatophyta</taxon>
        <taxon>Magnoliopsida</taxon>
        <taxon>Proteales</taxon>
        <taxon>Nelumbonaceae</taxon>
        <taxon>Nelumbo</taxon>
    </lineage>
</organism>
<evidence type="ECO:0000313" key="2">
    <source>
        <dbReference type="Proteomes" id="UP000189703"/>
    </source>
</evidence>
<dbReference type="eggNOG" id="KOG2023">
    <property type="taxonomic scope" value="Eukaryota"/>
</dbReference>
<evidence type="ECO:0000313" key="5">
    <source>
        <dbReference type="RefSeq" id="XP_010246438.1"/>
    </source>
</evidence>
<evidence type="ECO:0000313" key="3">
    <source>
        <dbReference type="RefSeq" id="XP_010246436.1"/>
    </source>
</evidence>
<dbReference type="RefSeq" id="XP_010246438.1">
    <property type="nucleotide sequence ID" value="XM_010248136.2"/>
</dbReference>
<keyword evidence="2" id="KW-1185">Reference proteome</keyword>
<evidence type="ECO:0000256" key="1">
    <source>
        <dbReference type="SAM" id="SignalP"/>
    </source>
</evidence>
<keyword evidence="1" id="KW-0732">Signal</keyword>
<dbReference type="SUPFAM" id="SSF48371">
    <property type="entry name" value="ARM repeat"/>
    <property type="match status" value="1"/>
</dbReference>
<dbReference type="RefSeq" id="XP_010246437.1">
    <property type="nucleotide sequence ID" value="XM_010248135.2"/>
</dbReference>
<dbReference type="RefSeq" id="XP_010246436.1">
    <property type="nucleotide sequence ID" value="XM_010248134.2"/>
</dbReference>
<feature type="chain" id="PRO_5010665225" evidence="1">
    <location>
        <begin position="23"/>
        <end position="120"/>
    </location>
</feature>
<dbReference type="KEGG" id="nnu:104589725"/>
<gene>
    <name evidence="3 4 5" type="primary">LOC104589725</name>
</gene>
<sequence length="120" mass="13628">MKPGKQFPALKVAFCPKIWVLALEIWICMVHQEASPIVLRVIQCLVPILQHAEGLNKSLIENSAITLGRLAWVCPELVSPHMENFLQSWCTALSMIMDPPSGSIWGFHFPRGLMSLNWRY</sequence>
<dbReference type="GeneID" id="104589725"/>
<dbReference type="Proteomes" id="UP000189703">
    <property type="component" value="Unplaced"/>
</dbReference>
<accession>A0A1U7Z6D2</accession>
<dbReference type="OrthoDB" id="951172at2759"/>
<dbReference type="AlphaFoldDB" id="A0A1U7Z6D2"/>
<name>A0A1U7Z6D2_NELNU</name>
<dbReference type="InterPro" id="IPR016024">
    <property type="entry name" value="ARM-type_fold"/>
</dbReference>
<dbReference type="Gene3D" id="1.25.10.10">
    <property type="entry name" value="Leucine-rich Repeat Variant"/>
    <property type="match status" value="1"/>
</dbReference>
<reference evidence="3 4" key="1">
    <citation type="submission" date="2025-04" db="UniProtKB">
        <authorList>
            <consortium name="RefSeq"/>
        </authorList>
    </citation>
    <scope>IDENTIFICATION</scope>
</reference>
<dbReference type="InterPro" id="IPR011989">
    <property type="entry name" value="ARM-like"/>
</dbReference>
<proteinExistence type="predicted"/>
<protein>
    <submittedName>
        <fullName evidence="3 4">Transportin-1 isoform X1</fullName>
    </submittedName>
</protein>
<dbReference type="STRING" id="4432.A0A1U7Z6D2"/>
<feature type="signal peptide" evidence="1">
    <location>
        <begin position="1"/>
        <end position="22"/>
    </location>
</feature>
<evidence type="ECO:0000313" key="4">
    <source>
        <dbReference type="RefSeq" id="XP_010246437.1"/>
    </source>
</evidence>